<feature type="region of interest" description="Disordered" evidence="5">
    <location>
        <begin position="592"/>
        <end position="648"/>
    </location>
</feature>
<dbReference type="OrthoDB" id="21643at2759"/>
<evidence type="ECO:0000256" key="3">
    <source>
        <dbReference type="ARBA" id="ARBA00023242"/>
    </source>
</evidence>
<evidence type="ECO:0000259" key="6">
    <source>
        <dbReference type="PROSITE" id="PS50102"/>
    </source>
</evidence>
<evidence type="ECO:0000313" key="7">
    <source>
        <dbReference type="EMBL" id="KAF0290525.1"/>
    </source>
</evidence>
<dbReference type="SUPFAM" id="SSF54928">
    <property type="entry name" value="RNA-binding domain, RBD"/>
    <property type="match status" value="1"/>
</dbReference>
<name>A0A6A4V9U7_AMPAM</name>
<keyword evidence="3" id="KW-0539">Nucleus</keyword>
<dbReference type="CDD" id="cd12226">
    <property type="entry name" value="RRM_NOL8"/>
    <property type="match status" value="1"/>
</dbReference>
<dbReference type="InterPro" id="IPR035979">
    <property type="entry name" value="RBD_domain_sf"/>
</dbReference>
<gene>
    <name evidence="7" type="primary">Nol8_0</name>
    <name evidence="7" type="ORF">FJT64_011287</name>
</gene>
<evidence type="ECO:0000256" key="1">
    <source>
        <dbReference type="ARBA" id="ARBA00004604"/>
    </source>
</evidence>
<dbReference type="AlphaFoldDB" id="A0A6A4V9U7"/>
<feature type="region of interest" description="Disordered" evidence="5">
    <location>
        <begin position="91"/>
        <end position="556"/>
    </location>
</feature>
<comment type="subcellular location">
    <subcellularLocation>
        <location evidence="1">Nucleus</location>
        <location evidence="1">Nucleolus</location>
    </subcellularLocation>
</comment>
<evidence type="ECO:0000256" key="5">
    <source>
        <dbReference type="SAM" id="MobiDB-lite"/>
    </source>
</evidence>
<keyword evidence="2 4" id="KW-0694">RNA-binding</keyword>
<feature type="compositionally biased region" description="Basic and acidic residues" evidence="5">
    <location>
        <begin position="602"/>
        <end position="611"/>
    </location>
</feature>
<dbReference type="EMBL" id="VIIS01001947">
    <property type="protein sequence ID" value="KAF0290525.1"/>
    <property type="molecule type" value="Genomic_DNA"/>
</dbReference>
<organism evidence="7 8">
    <name type="scientific">Amphibalanus amphitrite</name>
    <name type="common">Striped barnacle</name>
    <name type="synonym">Balanus amphitrite</name>
    <dbReference type="NCBI Taxonomy" id="1232801"/>
    <lineage>
        <taxon>Eukaryota</taxon>
        <taxon>Metazoa</taxon>
        <taxon>Ecdysozoa</taxon>
        <taxon>Arthropoda</taxon>
        <taxon>Crustacea</taxon>
        <taxon>Multicrustacea</taxon>
        <taxon>Cirripedia</taxon>
        <taxon>Thoracica</taxon>
        <taxon>Thoracicalcarea</taxon>
        <taxon>Balanomorpha</taxon>
        <taxon>Balanoidea</taxon>
        <taxon>Balanidae</taxon>
        <taxon>Amphibalaninae</taxon>
        <taxon>Amphibalanus</taxon>
    </lineage>
</organism>
<dbReference type="InterPro" id="IPR012677">
    <property type="entry name" value="Nucleotide-bd_a/b_plait_sf"/>
</dbReference>
<feature type="region of interest" description="Disordered" evidence="5">
    <location>
        <begin position="702"/>
        <end position="724"/>
    </location>
</feature>
<feature type="compositionally biased region" description="Low complexity" evidence="5">
    <location>
        <begin position="212"/>
        <end position="249"/>
    </location>
</feature>
<dbReference type="GO" id="GO:0003723">
    <property type="term" value="F:RNA binding"/>
    <property type="evidence" value="ECO:0007669"/>
    <property type="project" value="UniProtKB-UniRule"/>
</dbReference>
<feature type="domain" description="RRM" evidence="6">
    <location>
        <begin position="4"/>
        <end position="84"/>
    </location>
</feature>
<comment type="caution">
    <text evidence="7">The sequence shown here is derived from an EMBL/GenBank/DDBJ whole genome shotgun (WGS) entry which is preliminary data.</text>
</comment>
<dbReference type="InterPro" id="IPR000504">
    <property type="entry name" value="RRM_dom"/>
</dbReference>
<sequence length="724" mass="79195">MESKRVYVGGLYHEATDKDLRQLFSKFGEVDSVEIKKRSENNVVNFVFAYVNVKTTDPQITQCFRRLNGTFWKGKRLKLELAKESFLAKLQREREQNRPAGRPPPPPPPPRRRTMQDRILDDVLASKKRRSEDVASGGVVDFTEEAATPASAPVQNGHHESPEPKRKKKKKSREVSPPPPVGVEADRDGDEPPPTRGALRMFGGIGGARLVTPTAPVSESAAPAPTASPFPASVSSSSATAPATHTPVSGDFLSRLEAFSSVWGDDGDGAPREPFVPARRAAATPVVASAPATVTATTASTAKATPKASANVPATSTAKAAATASPTAPAPAPVGRRGQTAVDDNERRMASLRQKQEAFQSQKRALQLALSAKADVPRPNKRIVFDASDDEDAEPERESSGGVGRTPGRGPSLFGEDEDGEEEQEDADDFRVRPQYEGAKGQKLQALQARFGADDRFTLDERFADEDQQSPEDRGEEEEEEERGEEVREEHRQQMNILDSVLGTAAEPERKGKLAKKNSDSGPVRFDPSLESHAQYQLDTKKQKQKKKSLDADPVESGTFYQVAPQLGDLFSRGGSTGGGGGFSLLKMMGRAADDDEDEKEDEYKTSEIKEKKKRHSVEGAAANPFRYDSSSSEDEAEDGSTVQSVGVAAGGGWTQARKFFLQKDDPRLEEGLEWVRSAPSVDELRERAEQQRPELVELFRTMRHSRQRAQRRGRGRGRRMAGR</sequence>
<protein>
    <submittedName>
        <fullName evidence="7">Nucleolar protein 8</fullName>
    </submittedName>
</protein>
<accession>A0A6A4V9U7</accession>
<evidence type="ECO:0000313" key="8">
    <source>
        <dbReference type="Proteomes" id="UP000440578"/>
    </source>
</evidence>
<dbReference type="Proteomes" id="UP000440578">
    <property type="component" value="Unassembled WGS sequence"/>
</dbReference>
<evidence type="ECO:0000256" key="4">
    <source>
        <dbReference type="PROSITE-ProRule" id="PRU00176"/>
    </source>
</evidence>
<feature type="compositionally biased region" description="Low complexity" evidence="5">
    <location>
        <begin position="276"/>
        <end position="327"/>
    </location>
</feature>
<feature type="compositionally biased region" description="Basic and acidic residues" evidence="5">
    <location>
        <begin position="114"/>
        <end position="133"/>
    </location>
</feature>
<reference evidence="7 8" key="1">
    <citation type="submission" date="2019-07" db="EMBL/GenBank/DDBJ databases">
        <title>Draft genome assembly of a fouling barnacle, Amphibalanus amphitrite (Darwin, 1854): The first reference genome for Thecostraca.</title>
        <authorList>
            <person name="Kim W."/>
        </authorList>
    </citation>
    <scope>NUCLEOTIDE SEQUENCE [LARGE SCALE GENOMIC DNA]</scope>
    <source>
        <strain evidence="7">SNU_AA5</strain>
        <tissue evidence="7">Soma without cirri and trophi</tissue>
    </source>
</reference>
<feature type="compositionally biased region" description="Acidic residues" evidence="5">
    <location>
        <begin position="463"/>
        <end position="484"/>
    </location>
</feature>
<dbReference type="PANTHER" id="PTHR48029">
    <property type="entry name" value="NUCLEOLAR PROTEIN 8"/>
    <property type="match status" value="1"/>
</dbReference>
<dbReference type="Pfam" id="PF00076">
    <property type="entry name" value="RRM_1"/>
    <property type="match status" value="1"/>
</dbReference>
<feature type="compositionally biased region" description="Basic and acidic residues" evidence="5">
    <location>
        <begin position="452"/>
        <end position="462"/>
    </location>
</feature>
<proteinExistence type="predicted"/>
<keyword evidence="8" id="KW-1185">Reference proteome</keyword>
<dbReference type="GO" id="GO:0005730">
    <property type="term" value="C:nucleolus"/>
    <property type="evidence" value="ECO:0007669"/>
    <property type="project" value="UniProtKB-SubCell"/>
</dbReference>
<dbReference type="PROSITE" id="PS50102">
    <property type="entry name" value="RRM"/>
    <property type="match status" value="1"/>
</dbReference>
<feature type="compositionally biased region" description="Acidic residues" evidence="5">
    <location>
        <begin position="415"/>
        <end position="428"/>
    </location>
</feature>
<dbReference type="SMART" id="SM00360">
    <property type="entry name" value="RRM"/>
    <property type="match status" value="1"/>
</dbReference>
<dbReference type="Gene3D" id="3.30.70.330">
    <property type="match status" value="1"/>
</dbReference>
<evidence type="ECO:0000256" key="2">
    <source>
        <dbReference type="ARBA" id="ARBA00022884"/>
    </source>
</evidence>
<dbReference type="PANTHER" id="PTHR48029:SF1">
    <property type="entry name" value="NUCLEOLAR PROTEIN 8"/>
    <property type="match status" value="1"/>
</dbReference>
<dbReference type="InterPro" id="IPR034138">
    <property type="entry name" value="NOP8_RRM"/>
</dbReference>